<keyword evidence="12" id="KW-1185">Reference proteome</keyword>
<dbReference type="InterPro" id="IPR029058">
    <property type="entry name" value="AB_hydrolase_fold"/>
</dbReference>
<accession>A0A917N1D2</accession>
<evidence type="ECO:0000256" key="6">
    <source>
        <dbReference type="ARBA" id="ARBA00022825"/>
    </source>
</evidence>
<dbReference type="FunFam" id="3.40.50.1820:FF:000005">
    <property type="entry name" value="Prolyl endopeptidase"/>
    <property type="match status" value="1"/>
</dbReference>
<dbReference type="GO" id="GO:0004252">
    <property type="term" value="F:serine-type endopeptidase activity"/>
    <property type="evidence" value="ECO:0007669"/>
    <property type="project" value="UniProtKB-EC"/>
</dbReference>
<dbReference type="Gene3D" id="3.40.50.1820">
    <property type="entry name" value="alpha/beta hydrolase"/>
    <property type="match status" value="1"/>
</dbReference>
<comment type="function">
    <text evidence="7">Cleaves peptide bonds on the C-terminal side of prolyl residues within peptides that are up to approximately 30 amino acids long. Has an absolute requirement for an X-Pro bond in the trans configuration immediately preceding the Pro-Y scissible bond.</text>
</comment>
<dbReference type="EMBL" id="BMDO01000005">
    <property type="protein sequence ID" value="GGI50810.1"/>
    <property type="molecule type" value="Genomic_DNA"/>
</dbReference>
<dbReference type="SUPFAM" id="SSF53474">
    <property type="entry name" value="alpha/beta-Hydrolases"/>
    <property type="match status" value="1"/>
</dbReference>
<evidence type="ECO:0000313" key="12">
    <source>
        <dbReference type="Proteomes" id="UP000662074"/>
    </source>
</evidence>
<evidence type="ECO:0000259" key="10">
    <source>
        <dbReference type="Pfam" id="PF02897"/>
    </source>
</evidence>
<keyword evidence="4" id="KW-0645">Protease</keyword>
<dbReference type="AlphaFoldDB" id="A0A917N1D2"/>
<keyword evidence="6" id="KW-0720">Serine protease</keyword>
<dbReference type="Pfam" id="PF00326">
    <property type="entry name" value="Peptidase_S9"/>
    <property type="match status" value="1"/>
</dbReference>
<dbReference type="GO" id="GO:0006508">
    <property type="term" value="P:proteolysis"/>
    <property type="evidence" value="ECO:0007669"/>
    <property type="project" value="UniProtKB-KW"/>
</dbReference>
<dbReference type="Gene3D" id="2.130.10.120">
    <property type="entry name" value="Prolyl oligopeptidase, N-terminal domain"/>
    <property type="match status" value="1"/>
</dbReference>
<gene>
    <name evidence="11" type="ORF">GCM10011425_20220</name>
</gene>
<dbReference type="PANTHER" id="PTHR42881">
    <property type="entry name" value="PROLYL ENDOPEPTIDASE"/>
    <property type="match status" value="1"/>
</dbReference>
<name>A0A917N1D2_9SPHI</name>
<comment type="caution">
    <text evidence="11">The sequence shown here is derived from an EMBL/GenBank/DDBJ whole genome shotgun (WGS) entry which is preliminary data.</text>
</comment>
<evidence type="ECO:0000256" key="8">
    <source>
        <dbReference type="ARBA" id="ARBA00081187"/>
    </source>
</evidence>
<dbReference type="Proteomes" id="UP000662074">
    <property type="component" value="Unassembled WGS sequence"/>
</dbReference>
<dbReference type="InterPro" id="IPR051167">
    <property type="entry name" value="Prolyl_oligopep/macrocyclase"/>
</dbReference>
<dbReference type="InterPro" id="IPR002470">
    <property type="entry name" value="Peptidase_S9A"/>
</dbReference>
<dbReference type="EC" id="3.4.21.26" evidence="3"/>
<dbReference type="PROSITE" id="PS00708">
    <property type="entry name" value="PRO_ENDOPEP_SER"/>
    <property type="match status" value="1"/>
</dbReference>
<comment type="catalytic activity">
    <reaction evidence="1">
        <text>Hydrolysis of Pro-|-Xaa &gt;&gt; Ala-|-Xaa in oligopeptides.</text>
        <dbReference type="EC" id="3.4.21.26"/>
    </reaction>
</comment>
<keyword evidence="5" id="KW-0378">Hydrolase</keyword>
<comment type="similarity">
    <text evidence="2">Belongs to the peptidase S9A family.</text>
</comment>
<dbReference type="GO" id="GO:0005829">
    <property type="term" value="C:cytosol"/>
    <property type="evidence" value="ECO:0007669"/>
    <property type="project" value="TreeGrafter"/>
</dbReference>
<evidence type="ECO:0000259" key="9">
    <source>
        <dbReference type="Pfam" id="PF00326"/>
    </source>
</evidence>
<dbReference type="PRINTS" id="PR00862">
    <property type="entry name" value="PROLIGOPTASE"/>
</dbReference>
<protein>
    <recommendedName>
        <fullName evidence="3">prolyl oligopeptidase</fullName>
        <ecNumber evidence="3">3.4.21.26</ecNumber>
    </recommendedName>
    <alternativeName>
        <fullName evidence="8">Proline-specific endopeptidase</fullName>
    </alternativeName>
</protein>
<proteinExistence type="inferred from homology"/>
<dbReference type="Pfam" id="PF02897">
    <property type="entry name" value="Peptidase_S9_N"/>
    <property type="match status" value="1"/>
</dbReference>
<evidence type="ECO:0000256" key="3">
    <source>
        <dbReference type="ARBA" id="ARBA00011897"/>
    </source>
</evidence>
<evidence type="ECO:0000313" key="11">
    <source>
        <dbReference type="EMBL" id="GGI50810.1"/>
    </source>
</evidence>
<dbReference type="InterPro" id="IPR002471">
    <property type="entry name" value="Pept_S9_AS"/>
</dbReference>
<dbReference type="InterPro" id="IPR023302">
    <property type="entry name" value="Pept_S9A_N"/>
</dbReference>
<organism evidence="11 12">
    <name type="scientific">Mucilaginibacter galii</name>
    <dbReference type="NCBI Taxonomy" id="2005073"/>
    <lineage>
        <taxon>Bacteria</taxon>
        <taxon>Pseudomonadati</taxon>
        <taxon>Bacteroidota</taxon>
        <taxon>Sphingobacteriia</taxon>
        <taxon>Sphingobacteriales</taxon>
        <taxon>Sphingobacteriaceae</taxon>
        <taxon>Mucilaginibacter</taxon>
    </lineage>
</organism>
<dbReference type="PANTHER" id="PTHR42881:SF2">
    <property type="entry name" value="PROLYL ENDOPEPTIDASE"/>
    <property type="match status" value="1"/>
</dbReference>
<dbReference type="InterPro" id="IPR001375">
    <property type="entry name" value="Peptidase_S9_cat"/>
</dbReference>
<sequence length="699" mass="77519">MLPAALLCSFCYAQSMNTSPVKYPQTKKGEVTDTYFNTVVPDPYRWLEDDQAADTKAWVVEQNKVTQGYLSQIPYRDAIRKRLETLWNYEKYSAPFKEGSYTYFYKNDGLQSQSVLYRQTAGGQPEVFLDPNKFSKDGTTSLAGISFTQDGSLAAYQLSTGGSDWTNAVIIKASDKSVVGDTLKDIKFSGIAWKGNEGFYYSSYDKPKDGSQLSGMTQYHKLYYHQLGTPQSQDKLIFGGEQTPRRYIGAYLTEDERYLVITAANSTTGNELYFQDLSKPESAIVNIVNNMDNVHSIVDNVGSKLYIYTNLYAPTYKLVTVDAGNPQPGNWKDLIARSENVLEVSTAGVKLFAHYLKDATTLIQQYDMNGKLEHAVALPSVGTASGFSAKKNETEIYYSFTSYTYPSTIFKYDLGSGKSEVYKKSGVQFNPELFESKQVFYKSKDGTKVPMIITYKKGTVLNGRNPTLLYAYGGFGVSLTPAFSTSNIVLLEQGGIYAVANLRGGGEYGETWHKAGTKLRKQNVFDDFIAAAEYLIKSKYTSKDFLAIAGGSNGGLLVGATMTQRPDLCKVAFPAVGVMDMLRYNKFTAGAGWAYDYGTAEDSEGMFTYLYHYSPYHALKPASYPATMVTTADHDDRVVPAHSFKFAARLQEYQKGTAPVLIRIETNAGHGAGRSTAQVIGQETDKWAFMLFNMGVGYK</sequence>
<feature type="domain" description="Peptidase S9A N-terminal" evidence="10">
    <location>
        <begin position="24"/>
        <end position="424"/>
    </location>
</feature>
<evidence type="ECO:0000256" key="2">
    <source>
        <dbReference type="ARBA" id="ARBA00005228"/>
    </source>
</evidence>
<reference evidence="11" key="1">
    <citation type="journal article" date="2014" name="Int. J. Syst. Evol. Microbiol.">
        <title>Complete genome sequence of Corynebacterium casei LMG S-19264T (=DSM 44701T), isolated from a smear-ripened cheese.</title>
        <authorList>
            <consortium name="US DOE Joint Genome Institute (JGI-PGF)"/>
            <person name="Walter F."/>
            <person name="Albersmeier A."/>
            <person name="Kalinowski J."/>
            <person name="Ruckert C."/>
        </authorList>
    </citation>
    <scope>NUCLEOTIDE SEQUENCE</scope>
    <source>
        <strain evidence="11">CCM 8711</strain>
    </source>
</reference>
<dbReference type="SUPFAM" id="SSF50993">
    <property type="entry name" value="Peptidase/esterase 'gauge' domain"/>
    <property type="match status" value="1"/>
</dbReference>
<dbReference type="GO" id="GO:0070012">
    <property type="term" value="F:oligopeptidase activity"/>
    <property type="evidence" value="ECO:0007669"/>
    <property type="project" value="TreeGrafter"/>
</dbReference>
<evidence type="ECO:0000256" key="4">
    <source>
        <dbReference type="ARBA" id="ARBA00022670"/>
    </source>
</evidence>
<evidence type="ECO:0000256" key="1">
    <source>
        <dbReference type="ARBA" id="ARBA00001070"/>
    </source>
</evidence>
<reference evidence="11" key="2">
    <citation type="submission" date="2020-09" db="EMBL/GenBank/DDBJ databases">
        <authorList>
            <person name="Sun Q."/>
            <person name="Sedlacek I."/>
        </authorList>
    </citation>
    <scope>NUCLEOTIDE SEQUENCE</scope>
    <source>
        <strain evidence="11">CCM 8711</strain>
    </source>
</reference>
<evidence type="ECO:0000256" key="5">
    <source>
        <dbReference type="ARBA" id="ARBA00022801"/>
    </source>
</evidence>
<feature type="domain" description="Peptidase S9 prolyl oligopeptidase catalytic" evidence="9">
    <location>
        <begin position="482"/>
        <end position="693"/>
    </location>
</feature>
<evidence type="ECO:0000256" key="7">
    <source>
        <dbReference type="ARBA" id="ARBA00060121"/>
    </source>
</evidence>